<evidence type="ECO:0000313" key="2">
    <source>
        <dbReference type="EMBL" id="SFK39927.1"/>
    </source>
</evidence>
<keyword evidence="1" id="KW-0472">Membrane</keyword>
<dbReference type="RefSeq" id="WP_175533814.1">
    <property type="nucleotide sequence ID" value="NZ_FOSQ01000002.1"/>
</dbReference>
<gene>
    <name evidence="2" type="ORF">SAMN02745775_102249</name>
</gene>
<organism evidence="2 3">
    <name type="scientific">Falsiroseomonas stagni DSM 19981</name>
    <dbReference type="NCBI Taxonomy" id="1123062"/>
    <lineage>
        <taxon>Bacteria</taxon>
        <taxon>Pseudomonadati</taxon>
        <taxon>Pseudomonadota</taxon>
        <taxon>Alphaproteobacteria</taxon>
        <taxon>Acetobacterales</taxon>
        <taxon>Roseomonadaceae</taxon>
        <taxon>Falsiroseomonas</taxon>
    </lineage>
</organism>
<keyword evidence="1" id="KW-1133">Transmembrane helix</keyword>
<protein>
    <submittedName>
        <fullName evidence="2">Uncharacterized protein</fullName>
    </submittedName>
</protein>
<evidence type="ECO:0000313" key="3">
    <source>
        <dbReference type="Proteomes" id="UP000199473"/>
    </source>
</evidence>
<dbReference type="STRING" id="1123062.SAMN02745775_102249"/>
<dbReference type="EMBL" id="FOSQ01000002">
    <property type="protein sequence ID" value="SFK39927.1"/>
    <property type="molecule type" value="Genomic_DNA"/>
</dbReference>
<evidence type="ECO:0000256" key="1">
    <source>
        <dbReference type="SAM" id="Phobius"/>
    </source>
</evidence>
<feature type="transmembrane region" description="Helical" evidence="1">
    <location>
        <begin position="33"/>
        <end position="49"/>
    </location>
</feature>
<sequence length="52" mass="5458">MSWLLRILLVAAGAIAALFVARDAPNFPVVEGMVAVALIAAIVLVLALTRKK</sequence>
<name>A0A1I3Z7E9_9PROT</name>
<reference evidence="2 3" key="1">
    <citation type="submission" date="2016-10" db="EMBL/GenBank/DDBJ databases">
        <authorList>
            <person name="de Groot N.N."/>
        </authorList>
    </citation>
    <scope>NUCLEOTIDE SEQUENCE [LARGE SCALE GENOMIC DNA]</scope>
    <source>
        <strain evidence="2 3">DSM 19981</strain>
    </source>
</reference>
<accession>A0A1I3Z7E9</accession>
<keyword evidence="3" id="KW-1185">Reference proteome</keyword>
<dbReference type="Proteomes" id="UP000199473">
    <property type="component" value="Unassembled WGS sequence"/>
</dbReference>
<dbReference type="AlphaFoldDB" id="A0A1I3Z7E9"/>
<proteinExistence type="predicted"/>
<keyword evidence="1" id="KW-0812">Transmembrane</keyword>